<dbReference type="Proteomes" id="UP000237271">
    <property type="component" value="Unassembled WGS sequence"/>
</dbReference>
<accession>A0A2P4XAC1</accession>
<gene>
    <name evidence="1" type="ORF">PHPALM_28391</name>
</gene>
<comment type="caution">
    <text evidence="1">The sequence shown here is derived from an EMBL/GenBank/DDBJ whole genome shotgun (WGS) entry which is preliminary data.</text>
</comment>
<evidence type="ECO:0000313" key="2">
    <source>
        <dbReference type="Proteomes" id="UP000237271"/>
    </source>
</evidence>
<dbReference type="AlphaFoldDB" id="A0A2P4XAC1"/>
<reference evidence="1 2" key="1">
    <citation type="journal article" date="2017" name="Genome Biol. Evol.">
        <title>Phytophthora megakarya and P. palmivora, closely related causal agents of cacao black pod rot, underwent increases in genome sizes and gene numbers by different mechanisms.</title>
        <authorList>
            <person name="Ali S.S."/>
            <person name="Shao J."/>
            <person name="Lary D.J."/>
            <person name="Kronmiller B."/>
            <person name="Shen D."/>
            <person name="Strem M.D."/>
            <person name="Amoako-Attah I."/>
            <person name="Akrofi A.Y."/>
            <person name="Begoude B.A."/>
            <person name="Ten Hoopen G.M."/>
            <person name="Coulibaly K."/>
            <person name="Kebe B.I."/>
            <person name="Melnick R.L."/>
            <person name="Guiltinan M.J."/>
            <person name="Tyler B.M."/>
            <person name="Meinhardt L.W."/>
            <person name="Bailey B.A."/>
        </authorList>
    </citation>
    <scope>NUCLEOTIDE SEQUENCE [LARGE SCALE GENOMIC DNA]</scope>
    <source>
        <strain evidence="2">sbr112.9</strain>
    </source>
</reference>
<dbReference type="InterPro" id="IPR052579">
    <property type="entry name" value="Zinc_finger_SWIM"/>
</dbReference>
<dbReference type="PANTHER" id="PTHR31569">
    <property type="entry name" value="SWIM-TYPE DOMAIN-CONTAINING PROTEIN"/>
    <property type="match status" value="1"/>
</dbReference>
<keyword evidence="2" id="KW-1185">Reference proteome</keyword>
<dbReference type="OrthoDB" id="127937at2759"/>
<proteinExistence type="predicted"/>
<dbReference type="EMBL" id="NCKW01015566">
    <property type="protein sequence ID" value="POM62459.1"/>
    <property type="molecule type" value="Genomic_DNA"/>
</dbReference>
<evidence type="ECO:0000313" key="1">
    <source>
        <dbReference type="EMBL" id="POM62459.1"/>
    </source>
</evidence>
<organism evidence="1 2">
    <name type="scientific">Phytophthora palmivora</name>
    <dbReference type="NCBI Taxonomy" id="4796"/>
    <lineage>
        <taxon>Eukaryota</taxon>
        <taxon>Sar</taxon>
        <taxon>Stramenopiles</taxon>
        <taxon>Oomycota</taxon>
        <taxon>Peronosporomycetes</taxon>
        <taxon>Peronosporales</taxon>
        <taxon>Peronosporaceae</taxon>
        <taxon>Phytophthora</taxon>
    </lineage>
</organism>
<dbReference type="PANTHER" id="PTHR31569:SF4">
    <property type="entry name" value="SWIM-TYPE DOMAIN-CONTAINING PROTEIN"/>
    <property type="match status" value="1"/>
</dbReference>
<name>A0A2P4XAC1_9STRA</name>
<sequence>MLEKRFMKLLMIFKRRRSSNFRSAQVRQWISGTSRLCGCPLLKTLLKKARKEVTLIPDEWETYSKTMVCTHGPPYDARGDGKRIHKNVRATNCMARVNLRVTASSTGKWYLRVNASGNHNHNLNKHIWSSYAENRTVKEPHLTKDVAVLHQAGANPQGISKYIREQTEFTQNMVQRHKSAEKAVLVMPRELLLFWTNSAVNMMAIQLKFSLIR</sequence>
<protein>
    <submittedName>
        <fullName evidence="1">Uncharacterized protein</fullName>
    </submittedName>
</protein>